<evidence type="ECO:0000259" key="3">
    <source>
        <dbReference type="Pfam" id="PF15456"/>
    </source>
</evidence>
<dbReference type="EMBL" id="AMKT01000083">
    <property type="protein sequence ID" value="OXG12979.1"/>
    <property type="molecule type" value="Genomic_DNA"/>
</dbReference>
<feature type="compositionally biased region" description="Basic residues" evidence="2">
    <location>
        <begin position="196"/>
        <end position="207"/>
    </location>
</feature>
<dbReference type="InterPro" id="IPR029191">
    <property type="entry name" value="Uds1"/>
</dbReference>
<reference evidence="4 5" key="1">
    <citation type="submission" date="2017-06" db="EMBL/GenBank/DDBJ databases">
        <title>Global population genomics of the pathogenic fungus Cryptococcus neoformans var. grubii.</title>
        <authorList>
            <person name="Cuomo C."/>
            <person name="Litvintseva A."/>
            <person name="Chen Y."/>
            <person name="Young S."/>
            <person name="Zeng Q."/>
            <person name="Chapman S."/>
            <person name="Gujja S."/>
            <person name="Saif S."/>
            <person name="Birren B."/>
        </authorList>
    </citation>
    <scope>NUCLEOTIDE SEQUENCE [LARGE SCALE GENOMIC DNA]</scope>
    <source>
        <strain evidence="4 5">Tu259-1</strain>
    </source>
</reference>
<dbReference type="Pfam" id="PF15456">
    <property type="entry name" value="Uds1"/>
    <property type="match status" value="1"/>
</dbReference>
<keyword evidence="1" id="KW-0175">Coiled coil</keyword>
<name>A0A854Q393_CRYNE</name>
<sequence length="943" mass="106156">MPSAVSMSNSAEQQQGGRITKAAFFRARSPPILPPSGLFSKPAQQEEQDNVGDSLFARFDAATRLDPPSESLPSNAEYYAERDKYEDDNVTIGDRAKGRGYGETRGNDVDNSNTPGYNANFKLPIRNSMYSTTPATDGHGSILDRPIAHPVNPAAPVPTSASSESPQTLLQRQLSQRQQQYQQNSQPQKPNYHTRQSSRSRSIRSTHSRLQSLSMSSHATHQTPGTAVVSNHSNANGNGSSQMASPHDTDSGYGESMETYDSNQGMQRSPSIKDNASMGIGDGSDEMLLTLLAGQAVMDTQEMGIGGWEEVEGWKKELSLLSSRLESVQARHQREIKILTAARALQKLNGSNKRMSKQTMESLEQSEKKVEAAEKDLLILRDREASLRRRLLEHYSSVMSWEVRRLTRITTETQSRLDSQSHKLSTFAQREQELVRQLDEGRAKMEELETMVLELGRREKGTEEEAGELEAQRDDLEREKAAWAHEREQLLSERRTWLEHSHRWDKQVAEFNQARHSWAQEKKALLEERERLMQNGQTSEQDKQMKDHVRTVLGSLLGRKGEPVQEEEIMSAFEDLKKLLATRETEVLSLREEVREVNMGLEEEIRRVAEDRDAWKVKLEKGEALRKEEITSLERSLRQQQDQITDLTLRNESLSTSLSTAQRNLSGLASPNASQTTDQHIQVLTTELEEIASQFASVWPLLPPRSLREKVDLIDSRTGSSNRAFASPSKSINFEALQELYSSRQAEPVGSIAEALERIKGLVQDGKLLVDRIVRMGKEREVLKTNAAKAKKLVEDSTRNLETYQHQVAILEDRLAKSSQSESNFLDELHSLQNSLDKATQAKRSLENQLAAQTETCNRLSEANDTLSARALELAQVSEDEKKALGGKLMGEVEELKKKLQECQEDADEERNKSTGQRIQLLDELNSLQAEVADLRKQLRAKA</sequence>
<feature type="compositionally biased region" description="Low complexity" evidence="2">
    <location>
        <begin position="227"/>
        <end position="241"/>
    </location>
</feature>
<feature type="compositionally biased region" description="Polar residues" evidence="2">
    <location>
        <begin position="159"/>
        <end position="169"/>
    </location>
</feature>
<evidence type="ECO:0000313" key="5">
    <source>
        <dbReference type="Proteomes" id="UP000199727"/>
    </source>
</evidence>
<evidence type="ECO:0000256" key="1">
    <source>
        <dbReference type="SAM" id="Coils"/>
    </source>
</evidence>
<feature type="domain" description="Up-regulated during septation protein 1" evidence="3">
    <location>
        <begin position="290"/>
        <end position="401"/>
    </location>
</feature>
<organism evidence="4 5">
    <name type="scientific">Cryptococcus neoformans Tu259-1</name>
    <dbReference type="NCBI Taxonomy" id="1230072"/>
    <lineage>
        <taxon>Eukaryota</taxon>
        <taxon>Fungi</taxon>
        <taxon>Dikarya</taxon>
        <taxon>Basidiomycota</taxon>
        <taxon>Agaricomycotina</taxon>
        <taxon>Tremellomycetes</taxon>
        <taxon>Tremellales</taxon>
        <taxon>Cryptococcaceae</taxon>
        <taxon>Cryptococcus</taxon>
        <taxon>Cryptococcus neoformans species complex</taxon>
    </lineage>
</organism>
<feature type="coiled-coil region" evidence="1">
    <location>
        <begin position="591"/>
        <end position="650"/>
    </location>
</feature>
<feature type="compositionally biased region" description="Polar residues" evidence="2">
    <location>
        <begin position="259"/>
        <end position="274"/>
    </location>
</feature>
<comment type="caution">
    <text evidence="4">The sequence shown here is derived from an EMBL/GenBank/DDBJ whole genome shotgun (WGS) entry which is preliminary data.</text>
</comment>
<gene>
    <name evidence="4" type="ORF">C361_06167</name>
</gene>
<feature type="coiled-coil region" evidence="1">
    <location>
        <begin position="787"/>
        <end position="938"/>
    </location>
</feature>
<feature type="region of interest" description="Disordered" evidence="2">
    <location>
        <begin position="130"/>
        <end position="280"/>
    </location>
</feature>
<proteinExistence type="predicted"/>
<evidence type="ECO:0000256" key="2">
    <source>
        <dbReference type="SAM" id="MobiDB-lite"/>
    </source>
</evidence>
<accession>A0A854Q393</accession>
<feature type="coiled-coil region" evidence="1">
    <location>
        <begin position="356"/>
        <end position="390"/>
    </location>
</feature>
<dbReference type="AlphaFoldDB" id="A0A854Q393"/>
<feature type="region of interest" description="Disordered" evidence="2">
    <location>
        <begin position="1"/>
        <end position="49"/>
    </location>
</feature>
<dbReference type="OrthoDB" id="5569911at2759"/>
<feature type="compositionally biased region" description="Basic and acidic residues" evidence="2">
    <location>
        <begin position="94"/>
        <end position="108"/>
    </location>
</feature>
<feature type="compositionally biased region" description="Low complexity" evidence="2">
    <location>
        <begin position="170"/>
        <end position="195"/>
    </location>
</feature>
<feature type="compositionally biased region" description="Polar residues" evidence="2">
    <location>
        <begin position="210"/>
        <end position="225"/>
    </location>
</feature>
<feature type="region of interest" description="Disordered" evidence="2">
    <location>
        <begin position="62"/>
        <end position="116"/>
    </location>
</feature>
<dbReference type="Proteomes" id="UP000199727">
    <property type="component" value="Unassembled WGS sequence"/>
</dbReference>
<feature type="coiled-coil region" evidence="1">
    <location>
        <begin position="431"/>
        <end position="542"/>
    </location>
</feature>
<evidence type="ECO:0000313" key="4">
    <source>
        <dbReference type="EMBL" id="OXG12979.1"/>
    </source>
</evidence>
<protein>
    <recommendedName>
        <fullName evidence="3">Up-regulated during septation protein 1 domain-containing protein</fullName>
    </recommendedName>
</protein>
<feature type="compositionally biased region" description="Polar residues" evidence="2">
    <location>
        <begin position="1"/>
        <end position="17"/>
    </location>
</feature>